<proteinExistence type="predicted"/>
<name>A0A164J5Z2_9CRUS</name>
<comment type="caution">
    <text evidence="2">The sequence shown here is derived from an EMBL/GenBank/DDBJ whole genome shotgun (WGS) entry which is preliminary data.</text>
</comment>
<evidence type="ECO:0000313" key="2">
    <source>
        <dbReference type="EMBL" id="KZS02013.1"/>
    </source>
</evidence>
<dbReference type="Proteomes" id="UP000076858">
    <property type="component" value="Unassembled WGS sequence"/>
</dbReference>
<feature type="non-terminal residue" evidence="2">
    <location>
        <position position="1"/>
    </location>
</feature>
<dbReference type="AlphaFoldDB" id="A0A164J5Z2"/>
<organism evidence="2 3">
    <name type="scientific">Daphnia magna</name>
    <dbReference type="NCBI Taxonomy" id="35525"/>
    <lineage>
        <taxon>Eukaryota</taxon>
        <taxon>Metazoa</taxon>
        <taxon>Ecdysozoa</taxon>
        <taxon>Arthropoda</taxon>
        <taxon>Crustacea</taxon>
        <taxon>Branchiopoda</taxon>
        <taxon>Diplostraca</taxon>
        <taxon>Cladocera</taxon>
        <taxon>Anomopoda</taxon>
        <taxon>Daphniidae</taxon>
        <taxon>Daphnia</taxon>
    </lineage>
</organism>
<reference evidence="2 3" key="1">
    <citation type="submission" date="2016-03" db="EMBL/GenBank/DDBJ databases">
        <title>EvidentialGene: Evidence-directed Construction of Genes on Genomes.</title>
        <authorList>
            <person name="Gilbert D.G."/>
            <person name="Choi J.-H."/>
            <person name="Mockaitis K."/>
            <person name="Colbourne J."/>
            <person name="Pfrender M."/>
        </authorList>
    </citation>
    <scope>NUCLEOTIDE SEQUENCE [LARGE SCALE GENOMIC DNA]</scope>
    <source>
        <strain evidence="2 3">Xinb3</strain>
        <tissue evidence="2">Complete organism</tissue>
    </source>
</reference>
<sequence>EAFTRSLPCSYVLVVAVGYYTCALAVSLVCWFRYGFYTGRFLERNDLLFTLT</sequence>
<keyword evidence="1" id="KW-0812">Transmembrane</keyword>
<keyword evidence="3" id="KW-1185">Reference proteome</keyword>
<gene>
    <name evidence="2" type="ORF">APZ42_001111</name>
</gene>
<dbReference type="EMBL" id="LRGB01005542">
    <property type="protein sequence ID" value="KZS02013.1"/>
    <property type="molecule type" value="Genomic_DNA"/>
</dbReference>
<feature type="transmembrane region" description="Helical" evidence="1">
    <location>
        <begin position="12"/>
        <end position="34"/>
    </location>
</feature>
<keyword evidence="1" id="KW-1133">Transmembrane helix</keyword>
<accession>A0A164J5Z2</accession>
<evidence type="ECO:0000256" key="1">
    <source>
        <dbReference type="SAM" id="Phobius"/>
    </source>
</evidence>
<keyword evidence="1" id="KW-0472">Membrane</keyword>
<evidence type="ECO:0000313" key="3">
    <source>
        <dbReference type="Proteomes" id="UP000076858"/>
    </source>
</evidence>
<protein>
    <submittedName>
        <fullName evidence="2">Uncharacterized protein</fullName>
    </submittedName>
</protein>